<dbReference type="InterPro" id="IPR038989">
    <property type="entry name" value="UbiJ"/>
</dbReference>
<feature type="domain" description="SCP2" evidence="2">
    <location>
        <begin position="21"/>
        <end position="116"/>
    </location>
</feature>
<keyword evidence="1" id="KW-0175">Coiled coil</keyword>
<dbReference type="PANTHER" id="PTHR38693:SF1">
    <property type="entry name" value="UBIQUINONE BIOSYNTHESIS ACCESSORY FACTOR UBIJ"/>
    <property type="match status" value="1"/>
</dbReference>
<protein>
    <submittedName>
        <fullName evidence="3">Ubiquinone biosynthesis protein UbiJ</fullName>
    </submittedName>
</protein>
<proteinExistence type="predicted"/>
<dbReference type="Pfam" id="PF02036">
    <property type="entry name" value="SCP2"/>
    <property type="match status" value="1"/>
</dbReference>
<dbReference type="PANTHER" id="PTHR38693">
    <property type="entry name" value="UBIQUINONE BIOSYNTHESIS PROTEIN UBIJ"/>
    <property type="match status" value="1"/>
</dbReference>
<evidence type="ECO:0000313" key="4">
    <source>
        <dbReference type="Proteomes" id="UP000199058"/>
    </source>
</evidence>
<dbReference type="AlphaFoldDB" id="A0A1I1FDH3"/>
<accession>A0A1I1FDH3</accession>
<evidence type="ECO:0000259" key="2">
    <source>
        <dbReference type="Pfam" id="PF02036"/>
    </source>
</evidence>
<dbReference type="SUPFAM" id="SSF55718">
    <property type="entry name" value="SCP-like"/>
    <property type="match status" value="1"/>
</dbReference>
<organism evidence="3 4">
    <name type="scientific">Marinospirillum celere</name>
    <dbReference type="NCBI Taxonomy" id="1122252"/>
    <lineage>
        <taxon>Bacteria</taxon>
        <taxon>Pseudomonadati</taxon>
        <taxon>Pseudomonadota</taxon>
        <taxon>Gammaproteobacteria</taxon>
        <taxon>Oceanospirillales</taxon>
        <taxon>Oceanospirillaceae</taxon>
        <taxon>Marinospirillum</taxon>
    </lineage>
</organism>
<sequence length="213" mass="23068">MQIPLAALTALESLVNPLIRQLSAQGSLTSARLAQLQGSWFEIGVLPWGMKVYLQVTEEGLFFQRHLEDRADAWIETTPQAYLKMATSANSQEVLFGPEVAIGGDTQKLEWLQELLAALGLDAGDVLTRLAGPLPVASIQAGLGQLLGWGRRASAAAQQDLKDYLEDETGILPGQNSLHLLEDGLEELRLDVDRLEARVGLLEAATKKQAGES</sequence>
<dbReference type="InterPro" id="IPR003033">
    <property type="entry name" value="SCP2_sterol-bd_dom"/>
</dbReference>
<keyword evidence="4" id="KW-1185">Reference proteome</keyword>
<dbReference type="RefSeq" id="WP_091960023.1">
    <property type="nucleotide sequence ID" value="NZ_FOLH01000002.1"/>
</dbReference>
<evidence type="ECO:0000256" key="1">
    <source>
        <dbReference type="SAM" id="Coils"/>
    </source>
</evidence>
<keyword evidence="3" id="KW-0830">Ubiquinone</keyword>
<name>A0A1I1FDH3_9GAMM</name>
<reference evidence="3 4" key="1">
    <citation type="submission" date="2016-10" db="EMBL/GenBank/DDBJ databases">
        <authorList>
            <person name="de Groot N.N."/>
        </authorList>
    </citation>
    <scope>NUCLEOTIDE SEQUENCE [LARGE SCALE GENOMIC DNA]</scope>
    <source>
        <strain evidence="3 4">DSM 18438</strain>
    </source>
</reference>
<feature type="coiled-coil region" evidence="1">
    <location>
        <begin position="178"/>
        <end position="205"/>
    </location>
</feature>
<dbReference type="EMBL" id="FOLH01000002">
    <property type="protein sequence ID" value="SFB97331.1"/>
    <property type="molecule type" value="Genomic_DNA"/>
</dbReference>
<dbReference type="InterPro" id="IPR036527">
    <property type="entry name" value="SCP2_sterol-bd_dom_sf"/>
</dbReference>
<dbReference type="OrthoDB" id="9796077at2"/>
<evidence type="ECO:0000313" key="3">
    <source>
        <dbReference type="EMBL" id="SFB97331.1"/>
    </source>
</evidence>
<dbReference type="STRING" id="1122252.SAMN05660443_0954"/>
<dbReference type="Proteomes" id="UP000199058">
    <property type="component" value="Unassembled WGS sequence"/>
</dbReference>
<gene>
    <name evidence="3" type="ORF">SAMN05660443_0954</name>
</gene>
<dbReference type="GO" id="GO:0006744">
    <property type="term" value="P:ubiquinone biosynthetic process"/>
    <property type="evidence" value="ECO:0007669"/>
    <property type="project" value="InterPro"/>
</dbReference>